<evidence type="ECO:0000256" key="6">
    <source>
        <dbReference type="SAM" id="Phobius"/>
    </source>
</evidence>
<dbReference type="GO" id="GO:0006508">
    <property type="term" value="P:proteolysis"/>
    <property type="evidence" value="ECO:0007669"/>
    <property type="project" value="UniProtKB-KW"/>
</dbReference>
<dbReference type="Gene3D" id="1.20.120.980">
    <property type="entry name" value="Serine carboxypeptidase S28, SKS domain"/>
    <property type="match status" value="1"/>
</dbReference>
<evidence type="ECO:0000256" key="2">
    <source>
        <dbReference type="ARBA" id="ARBA00022670"/>
    </source>
</evidence>
<evidence type="ECO:0000256" key="4">
    <source>
        <dbReference type="ARBA" id="ARBA00022801"/>
    </source>
</evidence>
<dbReference type="Pfam" id="PF05577">
    <property type="entry name" value="Peptidase_S28"/>
    <property type="match status" value="1"/>
</dbReference>
<dbReference type="GO" id="GO:0070008">
    <property type="term" value="F:serine-type exopeptidase activity"/>
    <property type="evidence" value="ECO:0007669"/>
    <property type="project" value="InterPro"/>
</dbReference>
<keyword evidence="8" id="KW-1185">Reference proteome</keyword>
<keyword evidence="6" id="KW-0472">Membrane</keyword>
<keyword evidence="4" id="KW-0378">Hydrolase</keyword>
<protein>
    <submittedName>
        <fullName evidence="7">Putative serine protease F56F10.1</fullName>
    </submittedName>
</protein>
<dbReference type="GO" id="GO:0008239">
    <property type="term" value="F:dipeptidyl-peptidase activity"/>
    <property type="evidence" value="ECO:0007669"/>
    <property type="project" value="TreeGrafter"/>
</dbReference>
<dbReference type="SUPFAM" id="SSF53474">
    <property type="entry name" value="alpha/beta-Hydrolases"/>
    <property type="match status" value="1"/>
</dbReference>
<keyword evidence="5" id="KW-0325">Glycoprotein</keyword>
<evidence type="ECO:0000256" key="5">
    <source>
        <dbReference type="ARBA" id="ARBA00023180"/>
    </source>
</evidence>
<dbReference type="InterPro" id="IPR042269">
    <property type="entry name" value="Ser_carbopepase_S28_SKS"/>
</dbReference>
<dbReference type="Gene3D" id="3.40.50.1820">
    <property type="entry name" value="alpha/beta hydrolase"/>
    <property type="match status" value="1"/>
</dbReference>
<evidence type="ECO:0000256" key="3">
    <source>
        <dbReference type="ARBA" id="ARBA00022729"/>
    </source>
</evidence>
<gene>
    <name evidence="7" type="ORF">RR46_03112</name>
</gene>
<evidence type="ECO:0000256" key="1">
    <source>
        <dbReference type="ARBA" id="ARBA00011079"/>
    </source>
</evidence>
<accession>A0A194QCS4</accession>
<dbReference type="AlphaFoldDB" id="A0A194QCS4"/>
<keyword evidence="6" id="KW-1133">Transmembrane helix</keyword>
<dbReference type="EMBL" id="KQ459386">
    <property type="protein sequence ID" value="KPJ01241.1"/>
    <property type="molecule type" value="Genomic_DNA"/>
</dbReference>
<sequence length="527" mass="57525">MASPVFPLQAYAGNLDQVYLVGGLSTMLDRLLLLFFASPVLGALVSEPPPPTPRSPAAPVLAWLPVRLNHFDASNNDTFQMRYYYNDEFARTNNIVIVLGGPWTISPDWASGGLPHQLAEEIGAGLFYTEHRYYGQSRPTGGTSVPELRYLSVDQALGDLAQFIQHVQSDQFQGGRFRGGQVALAGCAHAGSLATWMRLAYPHLVSAAFSDSGPLLAHDEFAEYLEVVWEAVRAQGGGACVATLDLALERLFAETLTQEGANRVSNMFNTCSPIEGTNPLDTSTFFWRGVLEPLARLVQSATPGDIASACEVLTDPNVSKPTERLAKWVTSQQWAQPCLQASYTAHLAAHTNTSYDAPHSVDRLWMYQSCVEFGWHQTTASFNSFHNAVALPYFRALCRQYFTEDFDETLQWAGIERTNLLFGGVTYMPDAVVSVVGGHDPWWPVGPNATHATHMSPVYVVSGGSQCRVIRSTGESETQQVEVVKRAVLLNMQQLLSGKPPTHVSSAAVVCSPLAIILIIASLTFVL</sequence>
<dbReference type="InterPro" id="IPR029058">
    <property type="entry name" value="AB_hydrolase_fold"/>
</dbReference>
<evidence type="ECO:0000313" key="7">
    <source>
        <dbReference type="EMBL" id="KPJ01241.1"/>
    </source>
</evidence>
<dbReference type="Proteomes" id="UP000053268">
    <property type="component" value="Unassembled WGS sequence"/>
</dbReference>
<dbReference type="InterPro" id="IPR008758">
    <property type="entry name" value="Peptidase_S28"/>
</dbReference>
<reference evidence="7 8" key="1">
    <citation type="journal article" date="2015" name="Nat. Commun.">
        <title>Outbred genome sequencing and CRISPR/Cas9 gene editing in butterflies.</title>
        <authorList>
            <person name="Li X."/>
            <person name="Fan D."/>
            <person name="Zhang W."/>
            <person name="Liu G."/>
            <person name="Zhang L."/>
            <person name="Zhao L."/>
            <person name="Fang X."/>
            <person name="Chen L."/>
            <person name="Dong Y."/>
            <person name="Chen Y."/>
            <person name="Ding Y."/>
            <person name="Zhao R."/>
            <person name="Feng M."/>
            <person name="Zhu Y."/>
            <person name="Feng Y."/>
            <person name="Jiang X."/>
            <person name="Zhu D."/>
            <person name="Xiang H."/>
            <person name="Feng X."/>
            <person name="Li S."/>
            <person name="Wang J."/>
            <person name="Zhang G."/>
            <person name="Kronforst M.R."/>
            <person name="Wang W."/>
        </authorList>
    </citation>
    <scope>NUCLEOTIDE SEQUENCE [LARGE SCALE GENOMIC DNA]</scope>
    <source>
        <strain evidence="7">Ya'a_city_454_Px</strain>
        <tissue evidence="7">Whole body</tissue>
    </source>
</reference>
<proteinExistence type="inferred from homology"/>
<keyword evidence="6" id="KW-0812">Transmembrane</keyword>
<keyword evidence="2 7" id="KW-0645">Protease</keyword>
<evidence type="ECO:0000313" key="8">
    <source>
        <dbReference type="Proteomes" id="UP000053268"/>
    </source>
</evidence>
<dbReference type="PANTHER" id="PTHR11010:SF5">
    <property type="entry name" value="RE36938P-RELATED"/>
    <property type="match status" value="1"/>
</dbReference>
<organism evidence="7 8">
    <name type="scientific">Papilio xuthus</name>
    <name type="common">Asian swallowtail butterfly</name>
    <dbReference type="NCBI Taxonomy" id="66420"/>
    <lineage>
        <taxon>Eukaryota</taxon>
        <taxon>Metazoa</taxon>
        <taxon>Ecdysozoa</taxon>
        <taxon>Arthropoda</taxon>
        <taxon>Hexapoda</taxon>
        <taxon>Insecta</taxon>
        <taxon>Pterygota</taxon>
        <taxon>Neoptera</taxon>
        <taxon>Endopterygota</taxon>
        <taxon>Lepidoptera</taxon>
        <taxon>Glossata</taxon>
        <taxon>Ditrysia</taxon>
        <taxon>Papilionoidea</taxon>
        <taxon>Papilionidae</taxon>
        <taxon>Papilioninae</taxon>
        <taxon>Papilio</taxon>
    </lineage>
</organism>
<name>A0A194QCS4_PAPXU</name>
<comment type="similarity">
    <text evidence="1">Belongs to the peptidase S28 family.</text>
</comment>
<keyword evidence="3" id="KW-0732">Signal</keyword>
<feature type="transmembrane region" description="Helical" evidence="6">
    <location>
        <begin position="504"/>
        <end position="526"/>
    </location>
</feature>
<dbReference type="PANTHER" id="PTHR11010">
    <property type="entry name" value="PROTEASE S28 PRO-X CARBOXYPEPTIDASE-RELATED"/>
    <property type="match status" value="1"/>
</dbReference>